<dbReference type="Pfam" id="PF13847">
    <property type="entry name" value="Methyltransf_31"/>
    <property type="match status" value="1"/>
</dbReference>
<dbReference type="EC" id="2.1.1.297" evidence="4"/>
<evidence type="ECO:0000256" key="3">
    <source>
        <dbReference type="ARBA" id="ARBA00022691"/>
    </source>
</evidence>
<dbReference type="PROSITE" id="PS00092">
    <property type="entry name" value="N6_MTASE"/>
    <property type="match status" value="1"/>
</dbReference>
<keyword evidence="1 4" id="KW-0489">Methyltransferase</keyword>
<dbReference type="InterPro" id="IPR025714">
    <property type="entry name" value="Methyltranfer_dom"/>
</dbReference>
<evidence type="ECO:0000259" key="5">
    <source>
        <dbReference type="Pfam" id="PF13847"/>
    </source>
</evidence>
<dbReference type="InterPro" id="IPR004556">
    <property type="entry name" value="HemK-like"/>
</dbReference>
<dbReference type="InterPro" id="IPR019874">
    <property type="entry name" value="RF_methyltr_PrmC"/>
</dbReference>
<dbReference type="PANTHER" id="PTHR18895">
    <property type="entry name" value="HEMK METHYLTRANSFERASE"/>
    <property type="match status" value="1"/>
</dbReference>
<keyword evidence="3 4" id="KW-0949">S-adenosyl-L-methionine</keyword>
<dbReference type="EMBL" id="JBEPMM010000006">
    <property type="protein sequence ID" value="MET3693109.1"/>
    <property type="molecule type" value="Genomic_DNA"/>
</dbReference>
<dbReference type="NCBIfam" id="TIGR03534">
    <property type="entry name" value="RF_mod_PrmC"/>
    <property type="match status" value="1"/>
</dbReference>
<dbReference type="GO" id="GO:0102559">
    <property type="term" value="F:peptide chain release factor N(5)-glutamine methyltransferase activity"/>
    <property type="evidence" value="ECO:0007669"/>
    <property type="project" value="UniProtKB-EC"/>
</dbReference>
<feature type="binding site" evidence="4">
    <location>
        <position position="180"/>
    </location>
    <ligand>
        <name>S-adenosyl-L-methionine</name>
        <dbReference type="ChEBI" id="CHEBI:59789"/>
    </ligand>
</feature>
<evidence type="ECO:0000256" key="4">
    <source>
        <dbReference type="HAMAP-Rule" id="MF_02126"/>
    </source>
</evidence>
<dbReference type="InterPro" id="IPR002052">
    <property type="entry name" value="DNA_methylase_N6_adenine_CS"/>
</dbReference>
<dbReference type="PANTHER" id="PTHR18895:SF74">
    <property type="entry name" value="MTRF1L RELEASE FACTOR GLUTAMINE METHYLTRANSFERASE"/>
    <property type="match status" value="1"/>
</dbReference>
<feature type="binding site" evidence="4">
    <location>
        <begin position="128"/>
        <end position="132"/>
    </location>
    <ligand>
        <name>S-adenosyl-L-methionine</name>
        <dbReference type="ChEBI" id="CHEBI:59789"/>
    </ligand>
</feature>
<proteinExistence type="inferred from homology"/>
<comment type="catalytic activity">
    <reaction evidence="4">
        <text>L-glutaminyl-[peptide chain release factor] + S-adenosyl-L-methionine = N(5)-methyl-L-glutaminyl-[peptide chain release factor] + S-adenosyl-L-homocysteine + H(+)</text>
        <dbReference type="Rhea" id="RHEA:42896"/>
        <dbReference type="Rhea" id="RHEA-COMP:10271"/>
        <dbReference type="Rhea" id="RHEA-COMP:10272"/>
        <dbReference type="ChEBI" id="CHEBI:15378"/>
        <dbReference type="ChEBI" id="CHEBI:30011"/>
        <dbReference type="ChEBI" id="CHEBI:57856"/>
        <dbReference type="ChEBI" id="CHEBI:59789"/>
        <dbReference type="ChEBI" id="CHEBI:61891"/>
        <dbReference type="EC" id="2.1.1.297"/>
    </reaction>
</comment>
<dbReference type="InterPro" id="IPR040758">
    <property type="entry name" value="PrmC_N"/>
</dbReference>
<keyword evidence="8" id="KW-1185">Reference proteome</keyword>
<feature type="domain" description="Methyltransferase" evidence="5">
    <location>
        <begin position="122"/>
        <end position="195"/>
    </location>
</feature>
<name>A0ABV2L5K4_9HYPH</name>
<evidence type="ECO:0000259" key="6">
    <source>
        <dbReference type="Pfam" id="PF17827"/>
    </source>
</evidence>
<comment type="caution">
    <text evidence="7">The sequence shown here is derived from an EMBL/GenBank/DDBJ whole genome shotgun (WGS) entry which is preliminary data.</text>
</comment>
<dbReference type="InterPro" id="IPR050320">
    <property type="entry name" value="N5-glutamine_MTase"/>
</dbReference>
<gene>
    <name evidence="4" type="primary">prmC</name>
    <name evidence="7" type="ORF">ABID43_002653</name>
</gene>
<evidence type="ECO:0000313" key="7">
    <source>
        <dbReference type="EMBL" id="MET3693109.1"/>
    </source>
</evidence>
<dbReference type="HAMAP" id="MF_02126">
    <property type="entry name" value="RF_methyltr_PrmC"/>
    <property type="match status" value="1"/>
</dbReference>
<comment type="similarity">
    <text evidence="4">Belongs to the protein N5-glutamine methyltransferase family. PrmC subfamily.</text>
</comment>
<evidence type="ECO:0000256" key="2">
    <source>
        <dbReference type="ARBA" id="ARBA00022679"/>
    </source>
</evidence>
<protein>
    <recommendedName>
        <fullName evidence="4">Release factor glutamine methyltransferase</fullName>
        <shortName evidence="4">RF MTase</shortName>
        <ecNumber evidence="4">2.1.1.297</ecNumber>
    </recommendedName>
    <alternativeName>
        <fullName evidence="4">N5-glutamine methyltransferase PrmC</fullName>
    </alternativeName>
    <alternativeName>
        <fullName evidence="4">Protein-(glutamine-N5) MTase PrmC</fullName>
    </alternativeName>
    <alternativeName>
        <fullName evidence="4">Protein-glutamine N-methyltransferase PrmC</fullName>
    </alternativeName>
</protein>
<organism evidence="7 8">
    <name type="scientific">Methylobacterium goesingense</name>
    <dbReference type="NCBI Taxonomy" id="243690"/>
    <lineage>
        <taxon>Bacteria</taxon>
        <taxon>Pseudomonadati</taxon>
        <taxon>Pseudomonadota</taxon>
        <taxon>Alphaproteobacteria</taxon>
        <taxon>Hyphomicrobiales</taxon>
        <taxon>Methylobacteriaceae</taxon>
        <taxon>Methylobacterium</taxon>
    </lineage>
</organism>
<keyword evidence="2 4" id="KW-0808">Transferase</keyword>
<evidence type="ECO:0000313" key="8">
    <source>
        <dbReference type="Proteomes" id="UP001549145"/>
    </source>
</evidence>
<dbReference type="Gene3D" id="1.10.8.10">
    <property type="entry name" value="DNA helicase RuvA subunit, C-terminal domain"/>
    <property type="match status" value="1"/>
</dbReference>
<sequence>MPTVRFDPTLSRSAALKQMTEALAAQGILGNDARFLVLDLLGLSTTELILHGDRPLGTPDASRLEAGLARRISGEPVARIVGAWEFWGLPFGLCAETLVPRADTETLVEVALAAQADRRRPLRVLDLGTGSGCILVALLSELPNAFGIGLDRAHAALVQARTNADRNGVGRRAAFVQADWTAGLDGAFDLVVSNPPYIASPAIPGLAVEVRCHDPLAALDGGTDGLDAYRHILRNLTLGPTRLAPGGTLAFEIGYDQAEAVQRLGLEAGFGPGRVTRDLAGHARVVCFRPD</sequence>
<dbReference type="Pfam" id="PF17827">
    <property type="entry name" value="PrmC_N"/>
    <property type="match status" value="1"/>
</dbReference>
<feature type="binding site" evidence="4">
    <location>
        <position position="194"/>
    </location>
    <ligand>
        <name>S-adenosyl-L-methionine</name>
        <dbReference type="ChEBI" id="CHEBI:59789"/>
    </ligand>
</feature>
<dbReference type="NCBIfam" id="TIGR00536">
    <property type="entry name" value="hemK_fam"/>
    <property type="match status" value="1"/>
</dbReference>
<comment type="function">
    <text evidence="4">Methylates the class 1 translation termination release factors RF1/PrfA and RF2/PrfB on the glutamine residue of the universally conserved GGQ motif.</text>
</comment>
<dbReference type="Gene3D" id="3.40.50.150">
    <property type="entry name" value="Vaccinia Virus protein VP39"/>
    <property type="match status" value="1"/>
</dbReference>
<feature type="domain" description="Release factor glutamine methyltransferase N-terminal" evidence="6">
    <location>
        <begin position="15"/>
        <end position="82"/>
    </location>
</feature>
<dbReference type="RefSeq" id="WP_238276437.1">
    <property type="nucleotide sequence ID" value="NZ_BPQL01000016.1"/>
</dbReference>
<evidence type="ECO:0000256" key="1">
    <source>
        <dbReference type="ARBA" id="ARBA00022603"/>
    </source>
</evidence>
<reference evidence="7 8" key="1">
    <citation type="submission" date="2024-06" db="EMBL/GenBank/DDBJ databases">
        <title>Genomic Encyclopedia of Type Strains, Phase IV (KMG-IV): sequencing the most valuable type-strain genomes for metagenomic binning, comparative biology and taxonomic classification.</title>
        <authorList>
            <person name="Goeker M."/>
        </authorList>
    </citation>
    <scope>NUCLEOTIDE SEQUENCE [LARGE SCALE GENOMIC DNA]</scope>
    <source>
        <strain evidence="7 8">DSM 21331</strain>
    </source>
</reference>
<dbReference type="Proteomes" id="UP001549145">
    <property type="component" value="Unassembled WGS sequence"/>
</dbReference>
<feature type="binding site" evidence="4">
    <location>
        <position position="151"/>
    </location>
    <ligand>
        <name>S-adenosyl-L-methionine</name>
        <dbReference type="ChEBI" id="CHEBI:59789"/>
    </ligand>
</feature>
<dbReference type="SUPFAM" id="SSF53335">
    <property type="entry name" value="S-adenosyl-L-methionine-dependent methyltransferases"/>
    <property type="match status" value="1"/>
</dbReference>
<accession>A0ABV2L5K4</accession>
<dbReference type="GO" id="GO:0032259">
    <property type="term" value="P:methylation"/>
    <property type="evidence" value="ECO:0007669"/>
    <property type="project" value="UniProtKB-KW"/>
</dbReference>
<dbReference type="InterPro" id="IPR029063">
    <property type="entry name" value="SAM-dependent_MTases_sf"/>
</dbReference>
<feature type="binding site" evidence="4">
    <location>
        <begin position="194"/>
        <end position="197"/>
    </location>
    <ligand>
        <name>substrate</name>
    </ligand>
</feature>
<dbReference type="CDD" id="cd02440">
    <property type="entry name" value="AdoMet_MTases"/>
    <property type="match status" value="1"/>
</dbReference>